<feature type="region of interest" description="Disordered" evidence="1">
    <location>
        <begin position="338"/>
        <end position="357"/>
    </location>
</feature>
<dbReference type="Proteomes" id="UP000708208">
    <property type="component" value="Unassembled WGS sequence"/>
</dbReference>
<feature type="non-terminal residue" evidence="2">
    <location>
        <position position="1"/>
    </location>
</feature>
<name>A0A8J2LJY4_9HEXA</name>
<reference evidence="2" key="1">
    <citation type="submission" date="2021-06" db="EMBL/GenBank/DDBJ databases">
        <authorList>
            <person name="Hodson N. C."/>
            <person name="Mongue J. A."/>
            <person name="Jaron S. K."/>
        </authorList>
    </citation>
    <scope>NUCLEOTIDE SEQUENCE</scope>
</reference>
<feature type="region of interest" description="Disordered" evidence="1">
    <location>
        <begin position="292"/>
        <end position="311"/>
    </location>
</feature>
<evidence type="ECO:0000313" key="2">
    <source>
        <dbReference type="EMBL" id="CAG7834534.1"/>
    </source>
</evidence>
<feature type="compositionally biased region" description="Polar residues" evidence="1">
    <location>
        <begin position="343"/>
        <end position="355"/>
    </location>
</feature>
<comment type="caution">
    <text evidence="2">The sequence shown here is derived from an EMBL/GenBank/DDBJ whole genome shotgun (WGS) entry which is preliminary data.</text>
</comment>
<feature type="compositionally biased region" description="Polar residues" evidence="1">
    <location>
        <begin position="418"/>
        <end position="432"/>
    </location>
</feature>
<dbReference type="EMBL" id="CAJVCH010570276">
    <property type="protein sequence ID" value="CAG7834534.1"/>
    <property type="molecule type" value="Genomic_DNA"/>
</dbReference>
<sequence>FNDSEETKRISTTVRPRKTTTSKATPPTNGIDYDDDDQNTLNATSKQDVVKHTEKKSNQRKSSTSKTTTPSPPKSITSKSAPPTPIEKFPQKEVEPIIKSGPAVTEVSTDSETPIVKTPIRASPLPKNTSIAKEYAERSQNFIDKLKGELDYNKYFVASATYLKAGVMLKTLQQNLSHFLGQHCRSKEFPHLDHHVRLPDADGHYADSQGRQDQCKISRAKMDRQIEQFEELILANQRYREQTATIQENLVRELEKLHLEFQTSLENTLGDYAHGESHEKLLAILRKEPVAPLPSKATPSDKNLPERSPEPLKQDYFKDQITQDPNFSDLFPDTTPELVAPSNGHQVNDSKNTRSAGPDPITKFTHHIYTVSDDAFINDGFDTKDGFGASTAAEEEIIFRNEANDAQYSSPPVAAGSHGSSGSEVGTGSISKQFEDIEKRNRKNKLSDREKVDAFIDLIDQIENSGLNGNPEIFELACLIKNCLRHAHIVPYIKHLFPKPVQHAVWGMQNKIQMARNGTTFKIFADAEDNVQSFEVLDEGNSVSPLLGEIWKFIPMNEGKSFVLYNIQRTSVLRTVPADNDTLTEPTQAGVAMESVSDRDVTMLPKRPEYLWSLTLTCAPTKEDTASTERTSLGTKDLKCNVIIGSQLYGNLTLNLNQFGYVTLLPKEDPGLFKIRHAD</sequence>
<feature type="compositionally biased region" description="Basic and acidic residues" evidence="1">
    <location>
        <begin position="48"/>
        <end position="57"/>
    </location>
</feature>
<feature type="region of interest" description="Disordered" evidence="1">
    <location>
        <begin position="1"/>
        <end position="96"/>
    </location>
</feature>
<gene>
    <name evidence="2" type="ORF">AFUS01_LOCUS44031</name>
</gene>
<accession>A0A8J2LJY4</accession>
<keyword evidence="3" id="KW-1185">Reference proteome</keyword>
<feature type="region of interest" description="Disordered" evidence="1">
    <location>
        <begin position="408"/>
        <end position="434"/>
    </location>
</feature>
<organism evidence="2 3">
    <name type="scientific">Allacma fusca</name>
    <dbReference type="NCBI Taxonomy" id="39272"/>
    <lineage>
        <taxon>Eukaryota</taxon>
        <taxon>Metazoa</taxon>
        <taxon>Ecdysozoa</taxon>
        <taxon>Arthropoda</taxon>
        <taxon>Hexapoda</taxon>
        <taxon>Collembola</taxon>
        <taxon>Symphypleona</taxon>
        <taxon>Sminthuridae</taxon>
        <taxon>Allacma</taxon>
    </lineage>
</organism>
<protein>
    <submittedName>
        <fullName evidence="2">Uncharacterized protein</fullName>
    </submittedName>
</protein>
<dbReference type="AlphaFoldDB" id="A0A8J2LJY4"/>
<evidence type="ECO:0000256" key="1">
    <source>
        <dbReference type="SAM" id="MobiDB-lite"/>
    </source>
</evidence>
<feature type="compositionally biased region" description="Low complexity" evidence="1">
    <location>
        <begin position="60"/>
        <end position="81"/>
    </location>
</feature>
<proteinExistence type="predicted"/>
<evidence type="ECO:0000313" key="3">
    <source>
        <dbReference type="Proteomes" id="UP000708208"/>
    </source>
</evidence>